<feature type="transmembrane region" description="Helical" evidence="1">
    <location>
        <begin position="96"/>
        <end position="114"/>
    </location>
</feature>
<organism evidence="2 3">
    <name type="scientific">Roseicyclus marinus</name>
    <dbReference type="NCBI Taxonomy" id="2161673"/>
    <lineage>
        <taxon>Bacteria</taxon>
        <taxon>Pseudomonadati</taxon>
        <taxon>Pseudomonadota</taxon>
        <taxon>Alphaproteobacteria</taxon>
        <taxon>Rhodobacterales</taxon>
        <taxon>Roseobacteraceae</taxon>
        <taxon>Roseicyclus</taxon>
    </lineage>
</organism>
<evidence type="ECO:0000313" key="2">
    <source>
        <dbReference type="EMBL" id="BDW86499.1"/>
    </source>
</evidence>
<gene>
    <name evidence="2" type="ORF">MACH21_26760</name>
</gene>
<name>A0AA48HJ08_9RHOB</name>
<keyword evidence="3" id="KW-1185">Reference proteome</keyword>
<sequence length="121" mass="12146">MLRTGFRFGLGAAIGLLWGVSIWLCLVAGIVILLRPALGLGGALLSVGGALFAMALVALTVLIPSFGAQSAPQSVAWKKAVEGAFFVLLSRNGGRLALGAIGAALLSLALVLPGPRDGPPS</sequence>
<feature type="transmembrane region" description="Helical" evidence="1">
    <location>
        <begin position="12"/>
        <end position="34"/>
    </location>
</feature>
<evidence type="ECO:0000256" key="1">
    <source>
        <dbReference type="SAM" id="Phobius"/>
    </source>
</evidence>
<reference evidence="2 3" key="1">
    <citation type="submission" date="2023-01" db="EMBL/GenBank/DDBJ databases">
        <title>Complete genome sequence of Roseicyclus marinus strain Dej080120_10.</title>
        <authorList>
            <person name="Ueki S."/>
            <person name="Maruyama F."/>
        </authorList>
    </citation>
    <scope>NUCLEOTIDE SEQUENCE [LARGE SCALE GENOMIC DNA]</scope>
    <source>
        <strain evidence="2 3">Dej080120_10</strain>
    </source>
</reference>
<dbReference type="AlphaFoldDB" id="A0AA48HJ08"/>
<accession>A0AA48HJ08</accession>
<keyword evidence="1" id="KW-0812">Transmembrane</keyword>
<dbReference type="EMBL" id="AP027266">
    <property type="protein sequence ID" value="BDW86499.1"/>
    <property type="molecule type" value="Genomic_DNA"/>
</dbReference>
<proteinExistence type="predicted"/>
<keyword evidence="1" id="KW-1133">Transmembrane helix</keyword>
<protein>
    <submittedName>
        <fullName evidence="2">Uncharacterized protein</fullName>
    </submittedName>
</protein>
<dbReference type="Proteomes" id="UP001337723">
    <property type="component" value="Chromosome"/>
</dbReference>
<keyword evidence="1" id="KW-0472">Membrane</keyword>
<dbReference type="KEGG" id="rmai:MACH21_26760"/>
<feature type="transmembrane region" description="Helical" evidence="1">
    <location>
        <begin position="40"/>
        <end position="63"/>
    </location>
</feature>
<evidence type="ECO:0000313" key="3">
    <source>
        <dbReference type="Proteomes" id="UP001337723"/>
    </source>
</evidence>